<dbReference type="InterPro" id="IPR019004">
    <property type="entry name" value="YqeY/Aim41"/>
</dbReference>
<dbReference type="EMBL" id="BAABLK010000093">
    <property type="protein sequence ID" value="GAA5229073.1"/>
    <property type="molecule type" value="Genomic_DNA"/>
</dbReference>
<comment type="caution">
    <text evidence="1">The sequence shown here is derived from an EMBL/GenBank/DDBJ whole genome shotgun (WGS) entry which is preliminary data.</text>
</comment>
<organism evidence="1 2">
    <name type="scientific">Paeniglutamicibacter antarcticus</name>
    <dbReference type="NCBI Taxonomy" id="494023"/>
    <lineage>
        <taxon>Bacteria</taxon>
        <taxon>Bacillati</taxon>
        <taxon>Actinomycetota</taxon>
        <taxon>Actinomycetes</taxon>
        <taxon>Micrococcales</taxon>
        <taxon>Micrococcaceae</taxon>
        <taxon>Paeniglutamicibacter</taxon>
    </lineage>
</organism>
<dbReference type="PANTHER" id="PTHR28055">
    <property type="entry name" value="ALTERED INHERITANCE OF MITOCHONDRIA PROTEIN 41, MITOCHONDRIAL"/>
    <property type="match status" value="1"/>
</dbReference>
<evidence type="ECO:0000313" key="1">
    <source>
        <dbReference type="EMBL" id="GAA5229073.1"/>
    </source>
</evidence>
<dbReference type="RefSeq" id="WP_210100737.1">
    <property type="nucleotide sequence ID" value="NZ_BAABLK010000093.1"/>
</dbReference>
<gene>
    <name evidence="1" type="ORF">GCM10025778_36120</name>
</gene>
<evidence type="ECO:0000313" key="2">
    <source>
        <dbReference type="Proteomes" id="UP001501257"/>
    </source>
</evidence>
<protein>
    <submittedName>
        <fullName evidence="1">GatB/YqeY domain-containing protein</fullName>
    </submittedName>
</protein>
<name>A0ABP9TT98_9MICC</name>
<sequence>MENLKARLREDMKKHLKAGNRVELMTVRNLLGEINTREKGGKTPMEMDDAAVTSLLQKEAARRRETAQTYSEVGAEDRAAAENSEAGIIEAYLPAPLDAAAVQGIIDDALDTLREEGNELSMRSMGQVMKLVSAEVSGRFDGKKVSEMVRSSLA</sequence>
<dbReference type="InterPro" id="IPR042184">
    <property type="entry name" value="YqeY/Aim41_N"/>
</dbReference>
<proteinExistence type="predicted"/>
<dbReference type="Gene3D" id="1.10.1510.10">
    <property type="entry name" value="Uncharacterised protein YqeY/AIM41 PF09424, N-terminal domain"/>
    <property type="match status" value="1"/>
</dbReference>
<dbReference type="Proteomes" id="UP001501257">
    <property type="component" value="Unassembled WGS sequence"/>
</dbReference>
<dbReference type="PANTHER" id="PTHR28055:SF1">
    <property type="entry name" value="ALTERED INHERITANCE OF MITOCHONDRIA PROTEIN 41, MITOCHONDRIAL"/>
    <property type="match status" value="1"/>
</dbReference>
<reference evidence="2" key="1">
    <citation type="journal article" date="2019" name="Int. J. Syst. Evol. Microbiol.">
        <title>The Global Catalogue of Microorganisms (GCM) 10K type strain sequencing project: providing services to taxonomists for standard genome sequencing and annotation.</title>
        <authorList>
            <consortium name="The Broad Institute Genomics Platform"/>
            <consortium name="The Broad Institute Genome Sequencing Center for Infectious Disease"/>
            <person name="Wu L."/>
            <person name="Ma J."/>
        </authorList>
    </citation>
    <scope>NUCLEOTIDE SEQUENCE [LARGE SCALE GENOMIC DNA]</scope>
    <source>
        <strain evidence="2">JCM 18952</strain>
    </source>
</reference>
<dbReference type="InterPro" id="IPR003789">
    <property type="entry name" value="Asn/Gln_tRNA_amidoTrase-B-like"/>
</dbReference>
<accession>A0ABP9TT98</accession>
<dbReference type="Gene3D" id="1.10.10.410">
    <property type="match status" value="1"/>
</dbReference>
<keyword evidence="2" id="KW-1185">Reference proteome</keyword>
<dbReference type="Pfam" id="PF09424">
    <property type="entry name" value="YqeY"/>
    <property type="match status" value="1"/>
</dbReference>
<dbReference type="SUPFAM" id="SSF89095">
    <property type="entry name" value="GatB/YqeY motif"/>
    <property type="match status" value="1"/>
</dbReference>
<dbReference type="InterPro" id="IPR023168">
    <property type="entry name" value="GatB_Yqey_C_2"/>
</dbReference>